<dbReference type="Gene3D" id="3.30.160.60">
    <property type="entry name" value="Classic Zinc Finger"/>
    <property type="match status" value="1"/>
</dbReference>
<dbReference type="PROSITE" id="PS00028">
    <property type="entry name" value="ZINC_FINGER_C2H2_1"/>
    <property type="match status" value="1"/>
</dbReference>
<dbReference type="Proteomes" id="UP000799438">
    <property type="component" value="Unassembled WGS sequence"/>
</dbReference>
<dbReference type="RefSeq" id="XP_033397295.1">
    <property type="nucleotide sequence ID" value="XM_033542899.1"/>
</dbReference>
<dbReference type="GO" id="GO:0008270">
    <property type="term" value="F:zinc ion binding"/>
    <property type="evidence" value="ECO:0007669"/>
    <property type="project" value="UniProtKB-KW"/>
</dbReference>
<feature type="domain" description="C2H2-type" evidence="3">
    <location>
        <begin position="239"/>
        <end position="267"/>
    </location>
</feature>
<keyword evidence="1" id="KW-0479">Metal-binding</keyword>
<dbReference type="PROSITE" id="PS50157">
    <property type="entry name" value="ZINC_FINGER_C2H2_2"/>
    <property type="match status" value="1"/>
</dbReference>
<dbReference type="InterPro" id="IPR013087">
    <property type="entry name" value="Znf_C2H2_type"/>
</dbReference>
<keyword evidence="1" id="KW-0863">Zinc-finger</keyword>
<sequence length="281" mass="31070">MPTQEQGERFVMIVLHITNPGNNGGAPQFYPFWVISTTATRMIQNHIGKKAKDVLNEVERLMDPTTCDCLQQPSSHYFGPAGITTEPGHSAVQTQRSEPAHGMPTNSVEWDLESVEHADIGWFDNICSSPPTMEHITPDYGSSTHFGVLDLNNGEKFLPRSTMSSDDSAIPSMSVSGRSTRQSSSNIGAATYTPMTTPASSPTNDGYICRLCGANFSTLSNCYRHEDSSCKLQSEKRTFNCRKCDKFFTRRQHLQDHGVREHGNGAQALDVAWGIQYPYPS</sequence>
<proteinExistence type="predicted"/>
<dbReference type="SUPFAM" id="SSF57667">
    <property type="entry name" value="beta-beta-alpha zinc fingers"/>
    <property type="match status" value="1"/>
</dbReference>
<evidence type="ECO:0000313" key="4">
    <source>
        <dbReference type="EMBL" id="KAF2141582.1"/>
    </source>
</evidence>
<name>A0A6A6BBH5_9PEZI</name>
<protein>
    <recommendedName>
        <fullName evidence="3">C2H2-type domain-containing protein</fullName>
    </recommendedName>
</protein>
<dbReference type="EMBL" id="ML995486">
    <property type="protein sequence ID" value="KAF2141582.1"/>
    <property type="molecule type" value="Genomic_DNA"/>
</dbReference>
<gene>
    <name evidence="4" type="ORF">K452DRAFT_30545</name>
</gene>
<organism evidence="4 5">
    <name type="scientific">Aplosporella prunicola CBS 121167</name>
    <dbReference type="NCBI Taxonomy" id="1176127"/>
    <lineage>
        <taxon>Eukaryota</taxon>
        <taxon>Fungi</taxon>
        <taxon>Dikarya</taxon>
        <taxon>Ascomycota</taxon>
        <taxon>Pezizomycotina</taxon>
        <taxon>Dothideomycetes</taxon>
        <taxon>Dothideomycetes incertae sedis</taxon>
        <taxon>Botryosphaeriales</taxon>
        <taxon>Aplosporellaceae</taxon>
        <taxon>Aplosporella</taxon>
    </lineage>
</organism>
<feature type="compositionally biased region" description="Low complexity" evidence="2">
    <location>
        <begin position="172"/>
        <end position="185"/>
    </location>
</feature>
<dbReference type="OrthoDB" id="8117402at2759"/>
<accession>A0A6A6BBH5</accession>
<dbReference type="GeneID" id="54300396"/>
<evidence type="ECO:0000256" key="1">
    <source>
        <dbReference type="PROSITE-ProRule" id="PRU00042"/>
    </source>
</evidence>
<keyword evidence="5" id="KW-1185">Reference proteome</keyword>
<evidence type="ECO:0000313" key="5">
    <source>
        <dbReference type="Proteomes" id="UP000799438"/>
    </source>
</evidence>
<reference evidence="4" key="1">
    <citation type="journal article" date="2020" name="Stud. Mycol.">
        <title>101 Dothideomycetes genomes: a test case for predicting lifestyles and emergence of pathogens.</title>
        <authorList>
            <person name="Haridas S."/>
            <person name="Albert R."/>
            <person name="Binder M."/>
            <person name="Bloem J."/>
            <person name="Labutti K."/>
            <person name="Salamov A."/>
            <person name="Andreopoulos B."/>
            <person name="Baker S."/>
            <person name="Barry K."/>
            <person name="Bills G."/>
            <person name="Bluhm B."/>
            <person name="Cannon C."/>
            <person name="Castanera R."/>
            <person name="Culley D."/>
            <person name="Daum C."/>
            <person name="Ezra D."/>
            <person name="Gonzalez J."/>
            <person name="Henrissat B."/>
            <person name="Kuo A."/>
            <person name="Liang C."/>
            <person name="Lipzen A."/>
            <person name="Lutzoni F."/>
            <person name="Magnuson J."/>
            <person name="Mondo S."/>
            <person name="Nolan M."/>
            <person name="Ohm R."/>
            <person name="Pangilinan J."/>
            <person name="Park H.-J."/>
            <person name="Ramirez L."/>
            <person name="Alfaro M."/>
            <person name="Sun H."/>
            <person name="Tritt A."/>
            <person name="Yoshinaga Y."/>
            <person name="Zwiers L.-H."/>
            <person name="Turgeon B."/>
            <person name="Goodwin S."/>
            <person name="Spatafora J."/>
            <person name="Crous P."/>
            <person name="Grigoriev I."/>
        </authorList>
    </citation>
    <scope>NUCLEOTIDE SEQUENCE</scope>
    <source>
        <strain evidence="4">CBS 121167</strain>
    </source>
</reference>
<evidence type="ECO:0000256" key="2">
    <source>
        <dbReference type="SAM" id="MobiDB-lite"/>
    </source>
</evidence>
<keyword evidence="1" id="KW-0862">Zinc</keyword>
<feature type="region of interest" description="Disordered" evidence="2">
    <location>
        <begin position="159"/>
        <end position="197"/>
    </location>
</feature>
<dbReference type="InterPro" id="IPR036236">
    <property type="entry name" value="Znf_C2H2_sf"/>
</dbReference>
<evidence type="ECO:0000259" key="3">
    <source>
        <dbReference type="PROSITE" id="PS50157"/>
    </source>
</evidence>
<dbReference type="AlphaFoldDB" id="A0A6A6BBH5"/>